<accession>A0ABV5BK10</accession>
<dbReference type="Proteomes" id="UP001580391">
    <property type="component" value="Unassembled WGS sequence"/>
</dbReference>
<gene>
    <name evidence="1" type="ORF">ACE5IX_03960</name>
</gene>
<protein>
    <recommendedName>
        <fullName evidence="3">Lipoprotein</fullName>
    </recommendedName>
</protein>
<evidence type="ECO:0008006" key="3">
    <source>
        <dbReference type="Google" id="ProtNLM"/>
    </source>
</evidence>
<keyword evidence="2" id="KW-1185">Reference proteome</keyword>
<comment type="caution">
    <text evidence="1">The sequence shown here is derived from an EMBL/GenBank/DDBJ whole genome shotgun (WGS) entry which is preliminary data.</text>
</comment>
<dbReference type="PROSITE" id="PS51257">
    <property type="entry name" value="PROKAR_LIPOPROTEIN"/>
    <property type="match status" value="1"/>
</dbReference>
<name>A0ABV5BK10_9LEPT</name>
<dbReference type="EMBL" id="JBHILJ010000001">
    <property type="protein sequence ID" value="MFB5735647.1"/>
    <property type="molecule type" value="Genomic_DNA"/>
</dbReference>
<evidence type="ECO:0000313" key="2">
    <source>
        <dbReference type="Proteomes" id="UP001580391"/>
    </source>
</evidence>
<evidence type="ECO:0000313" key="1">
    <source>
        <dbReference type="EMBL" id="MFB5735647.1"/>
    </source>
</evidence>
<dbReference type="RefSeq" id="WP_135700817.1">
    <property type="nucleotide sequence ID" value="NZ_JBHILI010000001.1"/>
</dbReference>
<proteinExistence type="predicted"/>
<organism evidence="1 2">
    <name type="scientific">Leptospira wolffii</name>
    <dbReference type="NCBI Taxonomy" id="409998"/>
    <lineage>
        <taxon>Bacteria</taxon>
        <taxon>Pseudomonadati</taxon>
        <taxon>Spirochaetota</taxon>
        <taxon>Spirochaetia</taxon>
        <taxon>Leptospirales</taxon>
        <taxon>Leptospiraceae</taxon>
        <taxon>Leptospira</taxon>
    </lineage>
</organism>
<reference evidence="1 2" key="1">
    <citation type="submission" date="2024-09" db="EMBL/GenBank/DDBJ databases">
        <title>Taxonomic and Genotyping Characterization of Leptospira Strains isolated from Multiple Sources in Colombia highlights the importance of intermediate species.</title>
        <authorList>
            <person name="Torres Higuera L."/>
            <person name="Rojas Tapias D."/>
            <person name="Jimenez Velasquez S."/>
            <person name="Renjifo Ibanez C."/>
        </authorList>
    </citation>
    <scope>NUCLEOTIDE SEQUENCE [LARGE SCALE GENOMIC DNA]</scope>
    <source>
        <strain evidence="1 2">Lep080</strain>
    </source>
</reference>
<sequence length="199" mass="22080">MNRISVKYIIFLSLLIGCIGGDNLVIPKMSPGAVGGRLRILIENKSGQEMSDLLLFKFSLARGQAELNSIGSGYLSDYKIPINKDGTIINLPSGNYIGNISFLNSSDFSDRISLNIIFKEDLKTPCNMQFIDDGWFLNDELNCGYLKILPNKETVLKLTITDRYDSRFIGSLIIAVFTAGIITLPIEIRHVEAIVINSK</sequence>